<keyword evidence="1" id="KW-0472">Membrane</keyword>
<protein>
    <submittedName>
        <fullName evidence="2">Uncharacterized protein</fullName>
    </submittedName>
</protein>
<dbReference type="AlphaFoldDB" id="A0A5B7H6L6"/>
<keyword evidence="1" id="KW-1133">Transmembrane helix</keyword>
<evidence type="ECO:0000313" key="3">
    <source>
        <dbReference type="Proteomes" id="UP000324222"/>
    </source>
</evidence>
<keyword evidence="3" id="KW-1185">Reference proteome</keyword>
<name>A0A5B7H6L6_PORTR</name>
<reference evidence="2 3" key="1">
    <citation type="submission" date="2019-05" db="EMBL/GenBank/DDBJ databases">
        <title>Another draft genome of Portunus trituberculatus and its Hox gene families provides insights of decapod evolution.</title>
        <authorList>
            <person name="Jeong J.-H."/>
            <person name="Song I."/>
            <person name="Kim S."/>
            <person name="Choi T."/>
            <person name="Kim D."/>
            <person name="Ryu S."/>
            <person name="Kim W."/>
        </authorList>
    </citation>
    <scope>NUCLEOTIDE SEQUENCE [LARGE SCALE GENOMIC DNA]</scope>
    <source>
        <tissue evidence="2">Muscle</tissue>
    </source>
</reference>
<sequence>MCTALWARRDCNSNPTVTPWLFSAYCLEVFPKVLATPDATCRPLNNAAHHPAVLCHLLSHADWNTMNLPSSSSSSWNLPLCCRSSNGGSSIFSFLHLLLFLFVLLI</sequence>
<proteinExistence type="predicted"/>
<evidence type="ECO:0000256" key="1">
    <source>
        <dbReference type="SAM" id="Phobius"/>
    </source>
</evidence>
<organism evidence="2 3">
    <name type="scientific">Portunus trituberculatus</name>
    <name type="common">Swimming crab</name>
    <name type="synonym">Neptunus trituberculatus</name>
    <dbReference type="NCBI Taxonomy" id="210409"/>
    <lineage>
        <taxon>Eukaryota</taxon>
        <taxon>Metazoa</taxon>
        <taxon>Ecdysozoa</taxon>
        <taxon>Arthropoda</taxon>
        <taxon>Crustacea</taxon>
        <taxon>Multicrustacea</taxon>
        <taxon>Malacostraca</taxon>
        <taxon>Eumalacostraca</taxon>
        <taxon>Eucarida</taxon>
        <taxon>Decapoda</taxon>
        <taxon>Pleocyemata</taxon>
        <taxon>Brachyura</taxon>
        <taxon>Eubrachyura</taxon>
        <taxon>Portunoidea</taxon>
        <taxon>Portunidae</taxon>
        <taxon>Portuninae</taxon>
        <taxon>Portunus</taxon>
    </lineage>
</organism>
<gene>
    <name evidence="2" type="ORF">E2C01_060854</name>
</gene>
<dbReference type="Proteomes" id="UP000324222">
    <property type="component" value="Unassembled WGS sequence"/>
</dbReference>
<evidence type="ECO:0000313" key="2">
    <source>
        <dbReference type="EMBL" id="MPC66702.1"/>
    </source>
</evidence>
<keyword evidence="1" id="KW-0812">Transmembrane</keyword>
<feature type="transmembrane region" description="Helical" evidence="1">
    <location>
        <begin position="87"/>
        <end position="105"/>
    </location>
</feature>
<comment type="caution">
    <text evidence="2">The sequence shown here is derived from an EMBL/GenBank/DDBJ whole genome shotgun (WGS) entry which is preliminary data.</text>
</comment>
<dbReference type="EMBL" id="VSRR010025142">
    <property type="protein sequence ID" value="MPC66702.1"/>
    <property type="molecule type" value="Genomic_DNA"/>
</dbReference>
<accession>A0A5B7H6L6</accession>